<evidence type="ECO:0000313" key="2">
    <source>
        <dbReference type="Proteomes" id="UP000036045"/>
    </source>
</evidence>
<keyword evidence="2" id="KW-1185">Reference proteome</keyword>
<evidence type="ECO:0000313" key="1">
    <source>
        <dbReference type="EMBL" id="KLV26923.1"/>
    </source>
</evidence>
<reference evidence="1 2" key="1">
    <citation type="submission" date="2015-05" db="EMBL/GenBank/DDBJ databases">
        <title>Whole genome sequence and identification of bacterial endophytes from Costus igneus.</title>
        <authorList>
            <person name="Lee Y.P."/>
            <person name="Gan H.M."/>
            <person name="Eng W."/>
            <person name="Wheatley M.S."/>
            <person name="Caraballo A."/>
            <person name="Polter S."/>
            <person name="Savka M.A."/>
            <person name="Hudson A.O."/>
        </authorList>
    </citation>
    <scope>NUCLEOTIDE SEQUENCE [LARGE SCALE GENOMIC DNA]</scope>
    <source>
        <strain evidence="1 2">RIT379</strain>
    </source>
</reference>
<name>A0A0J1IM03_NIACI</name>
<dbReference type="RefSeq" id="WP_047941455.1">
    <property type="nucleotide sequence ID" value="NZ_LDPH01000006.1"/>
</dbReference>
<accession>A0A0J1IM03</accession>
<dbReference type="EMBL" id="LDPH01000006">
    <property type="protein sequence ID" value="KLV26923.1"/>
    <property type="molecule type" value="Genomic_DNA"/>
</dbReference>
<comment type="caution">
    <text evidence="1">The sequence shown here is derived from an EMBL/GenBank/DDBJ whole genome shotgun (WGS) entry which is preliminary data.</text>
</comment>
<evidence type="ECO:0008006" key="3">
    <source>
        <dbReference type="Google" id="ProtNLM"/>
    </source>
</evidence>
<sequence length="125" mass="14367">MQQLQFEASWDKQLAPQDRINIEKIFRETKDLTSLNILFSPIREAFNHKEALLVSVLVHNFADSPLVFHDTKLAYSINGDIIAERTFTLPDFVIPAHTSMPWTFIFPKGSYQMSSSFKNGTIKFS</sequence>
<dbReference type="InterPro" id="IPR030910">
    <property type="entry name" value="SLAP_dom"/>
</dbReference>
<proteinExistence type="predicted"/>
<dbReference type="NCBIfam" id="TIGR04398">
    <property type="entry name" value="SLAP_DUP"/>
    <property type="match status" value="1"/>
</dbReference>
<gene>
    <name evidence="1" type="ORF">ABW02_08060</name>
</gene>
<dbReference type="Proteomes" id="UP000036045">
    <property type="component" value="Unassembled WGS sequence"/>
</dbReference>
<organism evidence="1 2">
    <name type="scientific">Niallia circulans</name>
    <name type="common">Bacillus circulans</name>
    <dbReference type="NCBI Taxonomy" id="1397"/>
    <lineage>
        <taxon>Bacteria</taxon>
        <taxon>Bacillati</taxon>
        <taxon>Bacillota</taxon>
        <taxon>Bacilli</taxon>
        <taxon>Bacillales</taxon>
        <taxon>Bacillaceae</taxon>
        <taxon>Niallia</taxon>
    </lineage>
</organism>
<dbReference type="OrthoDB" id="1907642at2"/>
<dbReference type="PATRIC" id="fig|1397.4.peg.4780"/>
<protein>
    <recommendedName>
        <fullName evidence="3">SLAP domain-containing protein</fullName>
    </recommendedName>
</protein>
<dbReference type="AlphaFoldDB" id="A0A0J1IM03"/>